<dbReference type="SMART" id="SM00267">
    <property type="entry name" value="GGDEF"/>
    <property type="match status" value="1"/>
</dbReference>
<name>A0A1W1BBD6_9ZZZZ</name>
<evidence type="ECO:0000313" key="3">
    <source>
        <dbReference type="EMBL" id="SFV50900.1"/>
    </source>
</evidence>
<dbReference type="Pfam" id="PF00990">
    <property type="entry name" value="GGDEF"/>
    <property type="match status" value="1"/>
</dbReference>
<keyword evidence="1" id="KW-0812">Transmembrane</keyword>
<proteinExistence type="predicted"/>
<dbReference type="Pfam" id="PF00497">
    <property type="entry name" value="SBP_bac_3"/>
    <property type="match status" value="1"/>
</dbReference>
<feature type="domain" description="GGDEF" evidence="2">
    <location>
        <begin position="569"/>
        <end position="702"/>
    </location>
</feature>
<dbReference type="PANTHER" id="PTHR45138:SF9">
    <property type="entry name" value="DIGUANYLATE CYCLASE DGCM-RELATED"/>
    <property type="match status" value="1"/>
</dbReference>
<dbReference type="SUPFAM" id="SSF53850">
    <property type="entry name" value="Periplasmic binding protein-like II"/>
    <property type="match status" value="2"/>
</dbReference>
<keyword evidence="1" id="KW-1133">Transmembrane helix</keyword>
<gene>
    <name evidence="3" type="ORF">MNB_SV-8-865</name>
</gene>
<dbReference type="InterPro" id="IPR029787">
    <property type="entry name" value="Nucleotide_cyclase"/>
</dbReference>
<dbReference type="InterPro" id="IPR043128">
    <property type="entry name" value="Rev_trsase/Diguanyl_cyclase"/>
</dbReference>
<dbReference type="PANTHER" id="PTHR45138">
    <property type="entry name" value="REGULATORY COMPONENTS OF SENSORY TRANSDUCTION SYSTEM"/>
    <property type="match status" value="1"/>
</dbReference>
<dbReference type="GO" id="GO:0052621">
    <property type="term" value="F:diguanylate cyclase activity"/>
    <property type="evidence" value="ECO:0007669"/>
    <property type="project" value="TreeGrafter"/>
</dbReference>
<keyword evidence="1" id="KW-0472">Membrane</keyword>
<dbReference type="Gene3D" id="3.30.70.270">
    <property type="match status" value="1"/>
</dbReference>
<dbReference type="GO" id="GO:0043709">
    <property type="term" value="P:cell adhesion involved in single-species biofilm formation"/>
    <property type="evidence" value="ECO:0007669"/>
    <property type="project" value="TreeGrafter"/>
</dbReference>
<dbReference type="InterPro" id="IPR001638">
    <property type="entry name" value="Solute-binding_3/MltF_N"/>
</dbReference>
<dbReference type="InterPro" id="IPR050469">
    <property type="entry name" value="Diguanylate_Cyclase"/>
</dbReference>
<evidence type="ECO:0000256" key="1">
    <source>
        <dbReference type="SAM" id="Phobius"/>
    </source>
</evidence>
<dbReference type="AlphaFoldDB" id="A0A1W1BBD6"/>
<sequence>MIRKYIIYILFLLLSTQLAEAEKTHFTIAIDPEYIPFTQKDIDDNPSGLLVDFWNYWAKVNHYVVSYKFYKWEGTLEATKKGEVDFHCGTTKDRDWMYASDKIYEIETSLFTLRNSKISNIRSLRHKRVGIIDSYYGDLVKKATGNSIDVITYDDYQPLVEALKKGKIDALVDDVESVVYYFIKTGQMNQFKQIKDKRLHFYNDIYAICNAKNRPLLKQINAGLKNMRLKKLAQIEKIWLPTVANAFYTKKLKVHSQYTKEEEAWLKKNSISLTGDPQWLPTLLDSGVYHYHGIMGDYLRVIVSNMGSKLKIQPANSWEKILHPENGRYSDVIFGSIDKATKTKLRQKYDFLDAQDFGPMVIVMNKKVRFITNLYDIRTKKIGLLSSQEYTDRICSKYVSYDFTKMQTVPALLDAVKSGEIDAALLSLSKAINFLVEKQYEALDIVGKTDESIYVDTGVVKAKPMLKNIIRKSLISLNTDTKEKILSKWTRRLNYIEKVDYKLTYSVASLLGLLLLSTGYYAYAIRRKHEAVQRMNVKIEHLSKTDDLTGLYNKRAFTQAFERNNDEKKISGLLFIDVDYFKKYNDFYGHMQGDDTLEKIGEQLNSYTSWHRGAYRIGGEEFGIILYDYNKDDALLLAEKLRSEMESLDIVHAQSPYRCITLSIGVSMSEDDSDTKSLYMNADEALYKAKMMGRNTVVLYERERGNAKEK</sequence>
<protein>
    <submittedName>
        <fullName evidence="3">Diguanylate cyclase (GGDEF domain) with PAS/PAC sensor</fullName>
    </submittedName>
</protein>
<dbReference type="NCBIfam" id="TIGR00254">
    <property type="entry name" value="GGDEF"/>
    <property type="match status" value="1"/>
</dbReference>
<dbReference type="GO" id="GO:0005886">
    <property type="term" value="C:plasma membrane"/>
    <property type="evidence" value="ECO:0007669"/>
    <property type="project" value="TreeGrafter"/>
</dbReference>
<dbReference type="GO" id="GO:1902201">
    <property type="term" value="P:negative regulation of bacterial-type flagellum-dependent cell motility"/>
    <property type="evidence" value="ECO:0007669"/>
    <property type="project" value="TreeGrafter"/>
</dbReference>
<reference evidence="3" key="1">
    <citation type="submission" date="2016-10" db="EMBL/GenBank/DDBJ databases">
        <authorList>
            <person name="de Groot N.N."/>
        </authorList>
    </citation>
    <scope>NUCLEOTIDE SEQUENCE</scope>
</reference>
<evidence type="ECO:0000259" key="2">
    <source>
        <dbReference type="PROSITE" id="PS50887"/>
    </source>
</evidence>
<dbReference type="PROSITE" id="PS50887">
    <property type="entry name" value="GGDEF"/>
    <property type="match status" value="1"/>
</dbReference>
<dbReference type="InterPro" id="IPR000160">
    <property type="entry name" value="GGDEF_dom"/>
</dbReference>
<dbReference type="EMBL" id="FPHD01000010">
    <property type="protein sequence ID" value="SFV50900.1"/>
    <property type="molecule type" value="Genomic_DNA"/>
</dbReference>
<dbReference type="CDD" id="cd01949">
    <property type="entry name" value="GGDEF"/>
    <property type="match status" value="1"/>
</dbReference>
<dbReference type="FunFam" id="3.30.70.270:FF:000001">
    <property type="entry name" value="Diguanylate cyclase domain protein"/>
    <property type="match status" value="1"/>
</dbReference>
<dbReference type="SUPFAM" id="SSF55073">
    <property type="entry name" value="Nucleotide cyclase"/>
    <property type="match status" value="1"/>
</dbReference>
<dbReference type="Gene3D" id="3.40.190.10">
    <property type="entry name" value="Periplasmic binding protein-like II"/>
    <property type="match status" value="4"/>
</dbReference>
<organism evidence="3">
    <name type="scientific">hydrothermal vent metagenome</name>
    <dbReference type="NCBI Taxonomy" id="652676"/>
    <lineage>
        <taxon>unclassified sequences</taxon>
        <taxon>metagenomes</taxon>
        <taxon>ecological metagenomes</taxon>
    </lineage>
</organism>
<accession>A0A1W1BBD6</accession>
<dbReference type="SMART" id="SM00062">
    <property type="entry name" value="PBPb"/>
    <property type="match status" value="1"/>
</dbReference>
<feature type="transmembrane region" description="Helical" evidence="1">
    <location>
        <begin position="503"/>
        <end position="525"/>
    </location>
</feature>